<proteinExistence type="predicted"/>
<name>A0A9N9FYP3_9GLOM</name>
<evidence type="ECO:0000313" key="2">
    <source>
        <dbReference type="Proteomes" id="UP000789706"/>
    </source>
</evidence>
<organism evidence="1 2">
    <name type="scientific">Diversispora eburnea</name>
    <dbReference type="NCBI Taxonomy" id="1213867"/>
    <lineage>
        <taxon>Eukaryota</taxon>
        <taxon>Fungi</taxon>
        <taxon>Fungi incertae sedis</taxon>
        <taxon>Mucoromycota</taxon>
        <taxon>Glomeromycotina</taxon>
        <taxon>Glomeromycetes</taxon>
        <taxon>Diversisporales</taxon>
        <taxon>Diversisporaceae</taxon>
        <taxon>Diversispora</taxon>
    </lineage>
</organism>
<protein>
    <submittedName>
        <fullName evidence="1">2123_t:CDS:1</fullName>
    </submittedName>
</protein>
<accession>A0A9N9FYP3</accession>
<dbReference type="EMBL" id="CAJVPK010001032">
    <property type="protein sequence ID" value="CAG8566691.1"/>
    <property type="molecule type" value="Genomic_DNA"/>
</dbReference>
<keyword evidence="2" id="KW-1185">Reference proteome</keyword>
<gene>
    <name evidence="1" type="ORF">DEBURN_LOCUS7864</name>
</gene>
<comment type="caution">
    <text evidence="1">The sequence shown here is derived from an EMBL/GenBank/DDBJ whole genome shotgun (WGS) entry which is preliminary data.</text>
</comment>
<evidence type="ECO:0000313" key="1">
    <source>
        <dbReference type="EMBL" id="CAG8566691.1"/>
    </source>
</evidence>
<dbReference type="Proteomes" id="UP000789706">
    <property type="component" value="Unassembled WGS sequence"/>
</dbReference>
<sequence>MLYENQEKAIKSQRHESFLSSSISHLQSCYISRSIHTLHGLYNSLEDIKFGKSQDNDILRQFIIADENQFEFQRQKLFLSSSTSHPQSCYISRNIHTLHGLQSTLEDIKSGKSQDPNLLKSNESTVSSVSTYDIDSKESLECINWEKEIQIMQKNDHSQL</sequence>
<reference evidence="1" key="1">
    <citation type="submission" date="2021-06" db="EMBL/GenBank/DDBJ databases">
        <authorList>
            <person name="Kallberg Y."/>
            <person name="Tangrot J."/>
            <person name="Rosling A."/>
        </authorList>
    </citation>
    <scope>NUCLEOTIDE SEQUENCE</scope>
    <source>
        <strain evidence="1">AZ414A</strain>
    </source>
</reference>
<dbReference type="AlphaFoldDB" id="A0A9N9FYP3"/>